<evidence type="ECO:0000259" key="1">
    <source>
        <dbReference type="Pfam" id="PF00188"/>
    </source>
</evidence>
<dbReference type="EMBL" id="MKVH01000019">
    <property type="protein sequence ID" value="OJX58267.1"/>
    <property type="molecule type" value="Genomic_DNA"/>
</dbReference>
<dbReference type="SUPFAM" id="SSF55797">
    <property type="entry name" value="PR-1-like"/>
    <property type="match status" value="1"/>
</dbReference>
<reference evidence="2 3" key="1">
    <citation type="submission" date="2016-09" db="EMBL/GenBank/DDBJ databases">
        <title>Genome-resolved meta-omics ties microbial dynamics to process performance in biotechnology for thiocyanate degradation.</title>
        <authorList>
            <person name="Kantor R.S."/>
            <person name="Huddy R.J."/>
            <person name="Iyer R."/>
            <person name="Thomas B.C."/>
            <person name="Brown C.T."/>
            <person name="Anantharaman K."/>
            <person name="Tringe S."/>
            <person name="Hettich R.L."/>
            <person name="Harrison S.T."/>
            <person name="Banfield J.F."/>
        </authorList>
    </citation>
    <scope>NUCLEOTIDE SEQUENCE [LARGE SCALE GENOMIC DNA]</scope>
    <source>
        <strain evidence="2">59-99</strain>
    </source>
</reference>
<dbReference type="Gene3D" id="3.40.33.10">
    <property type="entry name" value="CAP"/>
    <property type="match status" value="1"/>
</dbReference>
<dbReference type="CDD" id="cd05379">
    <property type="entry name" value="CAP_bacterial"/>
    <property type="match status" value="1"/>
</dbReference>
<dbReference type="Proteomes" id="UP000184233">
    <property type="component" value="Unassembled WGS sequence"/>
</dbReference>
<dbReference type="InterPro" id="IPR014044">
    <property type="entry name" value="CAP_dom"/>
</dbReference>
<dbReference type="AlphaFoldDB" id="A0A1M3L0C1"/>
<organism evidence="2 3">
    <name type="scientific">Candidatus Kapaibacterium thiocyanatum</name>
    <dbReference type="NCBI Taxonomy" id="1895771"/>
    <lineage>
        <taxon>Bacteria</taxon>
        <taxon>Pseudomonadati</taxon>
        <taxon>Candidatus Kapaibacteriota</taxon>
        <taxon>Candidatus Kapaibacteriia</taxon>
        <taxon>Candidatus Kapaibacteriales</taxon>
        <taxon>Candidatus Kapaibacteriaceae</taxon>
        <taxon>Candidatus Kapaibacterium</taxon>
    </lineage>
</organism>
<dbReference type="PANTHER" id="PTHR31157:SF1">
    <property type="entry name" value="SCP DOMAIN-CONTAINING PROTEIN"/>
    <property type="match status" value="1"/>
</dbReference>
<comment type="caution">
    <text evidence="2">The sequence shown here is derived from an EMBL/GenBank/DDBJ whole genome shotgun (WGS) entry which is preliminary data.</text>
</comment>
<gene>
    <name evidence="2" type="ORF">BGO89_03290</name>
</gene>
<dbReference type="InterPro" id="IPR035940">
    <property type="entry name" value="CAP_sf"/>
</dbReference>
<dbReference type="Pfam" id="PF00188">
    <property type="entry name" value="CAP"/>
    <property type="match status" value="1"/>
</dbReference>
<accession>A0A1M3L0C1</accession>
<feature type="domain" description="SCP" evidence="1">
    <location>
        <begin position="140"/>
        <end position="271"/>
    </location>
</feature>
<evidence type="ECO:0000313" key="3">
    <source>
        <dbReference type="Proteomes" id="UP000184233"/>
    </source>
</evidence>
<proteinExistence type="predicted"/>
<protein>
    <recommendedName>
        <fullName evidence="1">SCP domain-containing protein</fullName>
    </recommendedName>
</protein>
<evidence type="ECO:0000313" key="2">
    <source>
        <dbReference type="EMBL" id="OJX58267.1"/>
    </source>
</evidence>
<dbReference type="STRING" id="1895771.BGO89_03290"/>
<dbReference type="PANTHER" id="PTHR31157">
    <property type="entry name" value="SCP DOMAIN-CONTAINING PROTEIN"/>
    <property type="match status" value="1"/>
</dbReference>
<sequence length="280" mass="30906">MKIFLSLVVLVLIDTLGLRTQHSIDPARDPIQAVMLTDIRDRSPRQSTGTAQNAATLADAQDQSVHWSTAHAQDLAILVDIHDRHTPQVADPPQDETTLVNPGDPHMVQSAGLAQEVAALINRVRTEPSFFLRDIENYYRHVRSFTPNKRELEKAVKEIRKQLVKQKPLAPLSFDSILVRAAIDHLRDTERHALIGHIGSDGSTPLDRVKRYSERTTIGECITYGQRTASMILAAFLVDEGTPDRGHRINILGPNYTSVGIATGTHPKYGTTAVIVLAAP</sequence>
<name>A0A1M3L0C1_9BACT</name>